<feature type="transmembrane region" description="Helical" evidence="11">
    <location>
        <begin position="205"/>
        <end position="225"/>
    </location>
</feature>
<feature type="transmembrane region" description="Helical" evidence="11">
    <location>
        <begin position="32"/>
        <end position="54"/>
    </location>
</feature>
<evidence type="ECO:0000256" key="2">
    <source>
        <dbReference type="ARBA" id="ARBA00011085"/>
    </source>
</evidence>
<keyword evidence="9" id="KW-0807">Transducer</keyword>
<proteinExistence type="inferred from homology"/>
<dbReference type="PANTHER" id="PTHR28097">
    <property type="entry name" value="PHEROMONE A FACTOR RECEPTOR"/>
    <property type="match status" value="1"/>
</dbReference>
<dbReference type="GO" id="GO:0000750">
    <property type="term" value="P:pheromone-dependent signal transduction involved in conjugation with cellular fusion"/>
    <property type="evidence" value="ECO:0007669"/>
    <property type="project" value="TreeGrafter"/>
</dbReference>
<dbReference type="GO" id="GO:0005886">
    <property type="term" value="C:plasma membrane"/>
    <property type="evidence" value="ECO:0007669"/>
    <property type="project" value="TreeGrafter"/>
</dbReference>
<evidence type="ECO:0000256" key="9">
    <source>
        <dbReference type="ARBA" id="ARBA00023224"/>
    </source>
</evidence>
<feature type="transmembrane region" description="Helical" evidence="11">
    <location>
        <begin position="66"/>
        <end position="89"/>
    </location>
</feature>
<evidence type="ECO:0000256" key="10">
    <source>
        <dbReference type="SAM" id="MobiDB-lite"/>
    </source>
</evidence>
<evidence type="ECO:0000313" key="13">
    <source>
        <dbReference type="Proteomes" id="UP000518752"/>
    </source>
</evidence>
<dbReference type="AlphaFoldDB" id="A0A8H5HEL9"/>
<evidence type="ECO:0000256" key="4">
    <source>
        <dbReference type="ARBA" id="ARBA00022692"/>
    </source>
</evidence>
<evidence type="ECO:0000256" key="3">
    <source>
        <dbReference type="ARBA" id="ARBA00022507"/>
    </source>
</evidence>
<dbReference type="PANTHER" id="PTHR28097:SF1">
    <property type="entry name" value="PHEROMONE A FACTOR RECEPTOR"/>
    <property type="match status" value="1"/>
</dbReference>
<dbReference type="GO" id="GO:0004932">
    <property type="term" value="F:mating-type factor pheromone receptor activity"/>
    <property type="evidence" value="ECO:0007669"/>
    <property type="project" value="InterPro"/>
</dbReference>
<dbReference type="PRINTS" id="PR00899">
    <property type="entry name" value="GPCRSTE3"/>
</dbReference>
<evidence type="ECO:0000256" key="6">
    <source>
        <dbReference type="ARBA" id="ARBA00023040"/>
    </source>
</evidence>
<accession>A0A8H5HEL9</accession>
<reference evidence="12 13" key="1">
    <citation type="journal article" date="2020" name="ISME J.">
        <title>Uncovering the hidden diversity of litter-decomposition mechanisms in mushroom-forming fungi.</title>
        <authorList>
            <person name="Floudas D."/>
            <person name="Bentzer J."/>
            <person name="Ahren D."/>
            <person name="Johansson T."/>
            <person name="Persson P."/>
            <person name="Tunlid A."/>
        </authorList>
    </citation>
    <scope>NUCLEOTIDE SEQUENCE [LARGE SCALE GENOMIC DNA]</scope>
    <source>
        <strain evidence="12 13">CBS 406.79</strain>
    </source>
</reference>
<keyword evidence="13" id="KW-1185">Reference proteome</keyword>
<feature type="transmembrane region" description="Helical" evidence="11">
    <location>
        <begin position="110"/>
        <end position="130"/>
    </location>
</feature>
<dbReference type="Pfam" id="PF02076">
    <property type="entry name" value="STE3"/>
    <property type="match status" value="1"/>
</dbReference>
<evidence type="ECO:0000256" key="11">
    <source>
        <dbReference type="SAM" id="Phobius"/>
    </source>
</evidence>
<dbReference type="EMBL" id="JAACJN010000056">
    <property type="protein sequence ID" value="KAF5381858.1"/>
    <property type="molecule type" value="Genomic_DNA"/>
</dbReference>
<keyword evidence="6" id="KW-0297">G-protein coupled receptor</keyword>
<protein>
    <recommendedName>
        <fullName evidence="14">Pheromone receptor</fullName>
    </recommendedName>
</protein>
<keyword evidence="4 11" id="KW-0812">Transmembrane</keyword>
<dbReference type="OrthoDB" id="2874149at2759"/>
<evidence type="ECO:0000256" key="1">
    <source>
        <dbReference type="ARBA" id="ARBA00004141"/>
    </source>
</evidence>
<comment type="subcellular location">
    <subcellularLocation>
        <location evidence="1">Membrane</location>
        <topology evidence="1">Multi-pass membrane protein</topology>
    </subcellularLocation>
</comment>
<feature type="region of interest" description="Disordered" evidence="10">
    <location>
        <begin position="376"/>
        <end position="401"/>
    </location>
</feature>
<evidence type="ECO:0000256" key="5">
    <source>
        <dbReference type="ARBA" id="ARBA00022989"/>
    </source>
</evidence>
<dbReference type="InterPro" id="IPR001499">
    <property type="entry name" value="GPCR_STE3"/>
</dbReference>
<evidence type="ECO:0000256" key="8">
    <source>
        <dbReference type="ARBA" id="ARBA00023170"/>
    </source>
</evidence>
<name>A0A8H5HEL9_9AGAR</name>
<feature type="compositionally biased region" description="Low complexity" evidence="10">
    <location>
        <begin position="377"/>
        <end position="396"/>
    </location>
</feature>
<dbReference type="Proteomes" id="UP000518752">
    <property type="component" value="Unassembled WGS sequence"/>
</dbReference>
<gene>
    <name evidence="12" type="ORF">D9757_008345</name>
</gene>
<keyword evidence="5 11" id="KW-1133">Transmembrane helix</keyword>
<organism evidence="12 13">
    <name type="scientific">Collybiopsis confluens</name>
    <dbReference type="NCBI Taxonomy" id="2823264"/>
    <lineage>
        <taxon>Eukaryota</taxon>
        <taxon>Fungi</taxon>
        <taxon>Dikarya</taxon>
        <taxon>Basidiomycota</taxon>
        <taxon>Agaricomycotina</taxon>
        <taxon>Agaricomycetes</taxon>
        <taxon>Agaricomycetidae</taxon>
        <taxon>Agaricales</taxon>
        <taxon>Marasmiineae</taxon>
        <taxon>Omphalotaceae</taxon>
        <taxon>Collybiopsis</taxon>
    </lineage>
</organism>
<evidence type="ECO:0008006" key="14">
    <source>
        <dbReference type="Google" id="ProtNLM"/>
    </source>
</evidence>
<comment type="similarity">
    <text evidence="2">Belongs to the G-protein coupled receptor 4 family.</text>
</comment>
<evidence type="ECO:0000256" key="7">
    <source>
        <dbReference type="ARBA" id="ARBA00023136"/>
    </source>
</evidence>
<keyword evidence="7 11" id="KW-0472">Membrane</keyword>
<keyword evidence="3" id="KW-0589">Pheromone response</keyword>
<keyword evidence="8" id="KW-0675">Receptor</keyword>
<comment type="caution">
    <text evidence="12">The sequence shown here is derived from an EMBL/GenBank/DDBJ whole genome shotgun (WGS) entry which is preliminary data.</text>
</comment>
<sequence length="602" mass="66205">MIAALPVVSFFCVAFLGAIAAGPRIRANAAQLALVLWLLLCNFIQGVDSLVWAGNTDFHSPRWCDLVTKLLLGLPVAILGACICIALRLMRTQNDKKEQATSSSKWLQSLLDFLFCFIVPVVYMCLHFIVQDHRFDIVENFGCSASIFPSNESLVLMLVPPMILGFAAFFLCTRAFHKFSMSLQTFDAHGSAITRSSFPDFSRRVTTVMILSGATTIITLFGIFVRSNIIGWTGLAQVHRNMHVIAVLKSDEDLVPVEFAWWSVSSISWLYIGLSLVLGEDIRDAIKATPRCLQRLKGFEPRMPRVRLPSKPLLPIHRKRNGTVPSMLAEPRENYISGWDDVLDLKVSPQKSPAPSRARSPNSTIRSLSASIVNDVSSQISPSTSTSTSTTTSSSSRPAITIDTFTPDTVRSQVTHKDSAEDDVFSASTMDYLHSPTAQSLGFHSSLASSPSVYESTIGAVEDIYSASVDRWEPSRAPSKLTVPQTIPDDVESTISSIFDTPWPQPPFSPPPFTPLPFTPRSAINSPAISDTVYGEHDGPYEHVRNYALPFRGNDVQPISPLNIAHSRGSSPTGLKGKKYLRREGRVPSREAVYVTVVQETV</sequence>
<evidence type="ECO:0000313" key="12">
    <source>
        <dbReference type="EMBL" id="KAF5381858.1"/>
    </source>
</evidence>
<feature type="transmembrane region" description="Helical" evidence="11">
    <location>
        <begin position="6"/>
        <end position="25"/>
    </location>
</feature>
<feature type="transmembrane region" description="Helical" evidence="11">
    <location>
        <begin position="154"/>
        <end position="172"/>
    </location>
</feature>